<evidence type="ECO:0000313" key="8">
    <source>
        <dbReference type="Proteomes" id="UP000246635"/>
    </source>
</evidence>
<dbReference type="GO" id="GO:0016020">
    <property type="term" value="C:membrane"/>
    <property type="evidence" value="ECO:0007669"/>
    <property type="project" value="UniProtKB-SubCell"/>
</dbReference>
<dbReference type="Pfam" id="PF07291">
    <property type="entry name" value="MauE"/>
    <property type="match status" value="1"/>
</dbReference>
<evidence type="ECO:0000259" key="6">
    <source>
        <dbReference type="Pfam" id="PF07291"/>
    </source>
</evidence>
<organism evidence="7 8">
    <name type="scientific">Paenibacillus cellulosilyticus</name>
    <dbReference type="NCBI Taxonomy" id="375489"/>
    <lineage>
        <taxon>Bacteria</taxon>
        <taxon>Bacillati</taxon>
        <taxon>Bacillota</taxon>
        <taxon>Bacilli</taxon>
        <taxon>Bacillales</taxon>
        <taxon>Paenibacillaceae</taxon>
        <taxon>Paenibacillus</taxon>
    </lineage>
</organism>
<reference evidence="7 8" key="1">
    <citation type="submission" date="2018-05" db="EMBL/GenBank/DDBJ databases">
        <title>Genomic Encyclopedia of Type Strains, Phase III (KMG-III): the genomes of soil and plant-associated and newly described type strains.</title>
        <authorList>
            <person name="Whitman W."/>
        </authorList>
    </citation>
    <scope>NUCLEOTIDE SEQUENCE [LARGE SCALE GENOMIC DNA]</scope>
    <source>
        <strain evidence="7 8">CECT 5696</strain>
    </source>
</reference>
<comment type="caution">
    <text evidence="7">The sequence shown here is derived from an EMBL/GenBank/DDBJ whole genome shotgun (WGS) entry which is preliminary data.</text>
</comment>
<feature type="domain" description="Methylamine utilisation protein MauE" evidence="6">
    <location>
        <begin position="3"/>
        <end position="129"/>
    </location>
</feature>
<gene>
    <name evidence="7" type="ORF">DFQ01_12340</name>
</gene>
<keyword evidence="2 5" id="KW-0812">Transmembrane</keyword>
<evidence type="ECO:0000256" key="1">
    <source>
        <dbReference type="ARBA" id="ARBA00004141"/>
    </source>
</evidence>
<dbReference type="AlphaFoldDB" id="A0A2V2YN63"/>
<feature type="transmembrane region" description="Helical" evidence="5">
    <location>
        <begin position="44"/>
        <end position="64"/>
    </location>
</feature>
<keyword evidence="4 5" id="KW-0472">Membrane</keyword>
<keyword evidence="3 5" id="KW-1133">Transmembrane helix</keyword>
<dbReference type="EMBL" id="QGTQ01000023">
    <property type="protein sequence ID" value="PWV95963.1"/>
    <property type="molecule type" value="Genomic_DNA"/>
</dbReference>
<proteinExistence type="predicted"/>
<keyword evidence="8" id="KW-1185">Reference proteome</keyword>
<evidence type="ECO:0000256" key="3">
    <source>
        <dbReference type="ARBA" id="ARBA00022989"/>
    </source>
</evidence>
<evidence type="ECO:0000256" key="4">
    <source>
        <dbReference type="ARBA" id="ARBA00023136"/>
    </source>
</evidence>
<feature type="transmembrane region" description="Helical" evidence="5">
    <location>
        <begin position="71"/>
        <end position="88"/>
    </location>
</feature>
<dbReference type="UniPathway" id="UPA00895"/>
<evidence type="ECO:0000256" key="2">
    <source>
        <dbReference type="ARBA" id="ARBA00022692"/>
    </source>
</evidence>
<accession>A0A2V2YN63</accession>
<comment type="subcellular location">
    <subcellularLocation>
        <location evidence="1">Membrane</location>
        <topology evidence="1">Multi-pass membrane protein</topology>
    </subcellularLocation>
</comment>
<dbReference type="Proteomes" id="UP000246635">
    <property type="component" value="Unassembled WGS sequence"/>
</dbReference>
<evidence type="ECO:0000256" key="5">
    <source>
        <dbReference type="SAM" id="Phobius"/>
    </source>
</evidence>
<evidence type="ECO:0000313" key="7">
    <source>
        <dbReference type="EMBL" id="PWV95963.1"/>
    </source>
</evidence>
<sequence>MLVISWLLAAVAAVMYLKSGLQKLRNPYALQLVMSGYVSVPFRWIQTAAPIIITSEILTAVWLLVPFTRQVGVYAGIGLQLLFIILLTKNFGKTMEYGCGCFGLNQPQTIEGKHLYVNGMILTVLILLATLM</sequence>
<dbReference type="GO" id="GO:0030416">
    <property type="term" value="P:methylamine metabolic process"/>
    <property type="evidence" value="ECO:0007669"/>
    <property type="project" value="InterPro"/>
</dbReference>
<feature type="transmembrane region" description="Helical" evidence="5">
    <location>
        <begin position="114"/>
        <end position="131"/>
    </location>
</feature>
<protein>
    <submittedName>
        <fullName evidence="7">Methylamine utilization protein MauE</fullName>
    </submittedName>
</protein>
<dbReference type="InterPro" id="IPR009908">
    <property type="entry name" value="Methylamine_util_MauE"/>
</dbReference>
<name>A0A2V2YN63_9BACL</name>